<dbReference type="AlphaFoldDB" id="A0A814FK83"/>
<dbReference type="EMBL" id="CAJOBC010002832">
    <property type="protein sequence ID" value="CAF3753768.1"/>
    <property type="molecule type" value="Genomic_DNA"/>
</dbReference>
<dbReference type="Pfam" id="PF01335">
    <property type="entry name" value="DED"/>
    <property type="match status" value="1"/>
</dbReference>
<evidence type="ECO:0000313" key="3">
    <source>
        <dbReference type="EMBL" id="CAF0937660.1"/>
    </source>
</evidence>
<accession>A0A814FK83</accession>
<dbReference type="OrthoDB" id="10045049at2759"/>
<dbReference type="EMBL" id="CAJNOK010004435">
    <property type="protein sequence ID" value="CAF0937660.1"/>
    <property type="molecule type" value="Genomic_DNA"/>
</dbReference>
<feature type="domain" description="DED" evidence="2">
    <location>
        <begin position="9"/>
        <end position="89"/>
    </location>
</feature>
<organism evidence="4 7">
    <name type="scientific">Didymodactylos carnosus</name>
    <dbReference type="NCBI Taxonomy" id="1234261"/>
    <lineage>
        <taxon>Eukaryota</taxon>
        <taxon>Metazoa</taxon>
        <taxon>Spiralia</taxon>
        <taxon>Gnathifera</taxon>
        <taxon>Rotifera</taxon>
        <taxon>Eurotatoria</taxon>
        <taxon>Bdelloidea</taxon>
        <taxon>Philodinida</taxon>
        <taxon>Philodinidae</taxon>
        <taxon>Didymodactylos</taxon>
    </lineage>
</organism>
<dbReference type="GO" id="GO:0042981">
    <property type="term" value="P:regulation of apoptotic process"/>
    <property type="evidence" value="ECO:0007669"/>
    <property type="project" value="InterPro"/>
</dbReference>
<dbReference type="InterPro" id="IPR011029">
    <property type="entry name" value="DEATH-like_dom_sf"/>
</dbReference>
<evidence type="ECO:0000313" key="4">
    <source>
        <dbReference type="EMBL" id="CAF0981216.1"/>
    </source>
</evidence>
<dbReference type="Proteomes" id="UP000681722">
    <property type="component" value="Unassembled WGS sequence"/>
</dbReference>
<evidence type="ECO:0000313" key="5">
    <source>
        <dbReference type="EMBL" id="CAF3713154.1"/>
    </source>
</evidence>
<dbReference type="SUPFAM" id="SSF47986">
    <property type="entry name" value="DEATH domain"/>
    <property type="match status" value="1"/>
</dbReference>
<gene>
    <name evidence="4" type="ORF">GPM918_LOCUS12759</name>
    <name evidence="3" type="ORF">OVA965_LOCUS11468</name>
    <name evidence="6" type="ORF">SRO942_LOCUS12759</name>
    <name evidence="5" type="ORF">TMI583_LOCUS11467</name>
</gene>
<proteinExistence type="predicted"/>
<keyword evidence="7" id="KW-1185">Reference proteome</keyword>
<dbReference type="PROSITE" id="PS50168">
    <property type="entry name" value="DED"/>
    <property type="match status" value="1"/>
</dbReference>
<dbReference type="EMBL" id="CAJNOQ010002832">
    <property type="protein sequence ID" value="CAF0981216.1"/>
    <property type="molecule type" value="Genomic_DNA"/>
</dbReference>
<dbReference type="Proteomes" id="UP000677228">
    <property type="component" value="Unassembled WGS sequence"/>
</dbReference>
<dbReference type="Proteomes" id="UP000663829">
    <property type="component" value="Unassembled WGS sequence"/>
</dbReference>
<dbReference type="Proteomes" id="UP000682733">
    <property type="component" value="Unassembled WGS sequence"/>
</dbReference>
<evidence type="ECO:0000313" key="7">
    <source>
        <dbReference type="Proteomes" id="UP000663829"/>
    </source>
</evidence>
<comment type="caution">
    <text evidence="4">The sequence shown here is derived from an EMBL/GenBank/DDBJ whole genome shotgun (WGS) entry which is preliminary data.</text>
</comment>
<reference evidence="4" key="1">
    <citation type="submission" date="2021-02" db="EMBL/GenBank/DDBJ databases">
        <authorList>
            <person name="Nowell W R."/>
        </authorList>
    </citation>
    <scope>NUCLEOTIDE SEQUENCE</scope>
</reference>
<dbReference type="InterPro" id="IPR001875">
    <property type="entry name" value="DED_dom"/>
</dbReference>
<protein>
    <recommendedName>
        <fullName evidence="2">DED domain-containing protein</fullName>
    </recommendedName>
</protein>
<feature type="region of interest" description="Disordered" evidence="1">
    <location>
        <begin position="183"/>
        <end position="207"/>
    </location>
</feature>
<name>A0A814FK83_9BILA</name>
<dbReference type="Gene3D" id="1.10.533.10">
    <property type="entry name" value="Death Domain, Fas"/>
    <property type="match status" value="1"/>
</dbReference>
<dbReference type="EMBL" id="CAJOBA010004439">
    <property type="protein sequence ID" value="CAF3713154.1"/>
    <property type="molecule type" value="Genomic_DNA"/>
</dbReference>
<evidence type="ECO:0000256" key="1">
    <source>
        <dbReference type="SAM" id="MobiDB-lite"/>
    </source>
</evidence>
<evidence type="ECO:0000313" key="6">
    <source>
        <dbReference type="EMBL" id="CAF3753768.1"/>
    </source>
</evidence>
<dbReference type="SMART" id="SM00031">
    <property type="entry name" value="DED"/>
    <property type="match status" value="1"/>
</dbReference>
<sequence length="261" mass="29154">MNTDDSKIQFRKILLSIDDQLSSEDRKRLAFLFGGDVSRKIRDDTSLSGAIALFEQLFDRGKISETDFSYLIKAFEAINCPNAADRLKEHQQLALGSGASPSNVSEFVENPKSLVSLVLEDLEEDSVRASISGANENTKTKPNVNMKTKPINVESDNLSLNTRLENFGFRAVCRDITPTSASAIPLISPANDNEPDRPSPSNRNKKTEQEIVLELLKKDSEGFYRCPNPRCNKIVRTPQLEGHMKSCAKSWCLQNNITPYK</sequence>
<evidence type="ECO:0000259" key="2">
    <source>
        <dbReference type="PROSITE" id="PS50168"/>
    </source>
</evidence>